<proteinExistence type="predicted"/>
<organism evidence="2">
    <name type="scientific">Nocardia farcinica</name>
    <dbReference type="NCBI Taxonomy" id="37329"/>
    <lineage>
        <taxon>Bacteria</taxon>
        <taxon>Bacillati</taxon>
        <taxon>Actinomycetota</taxon>
        <taxon>Actinomycetes</taxon>
        <taxon>Mycobacteriales</taxon>
        <taxon>Nocardiaceae</taxon>
        <taxon>Nocardia</taxon>
    </lineage>
</organism>
<sequence length="264" mass="28107">MTSPPHVIAIALQKGGVGKTTSTINLGAQLADLGAKVLLVDMDQQAHTTKGLGVQVGPDDTTMFEVLHADREIRVPLSEVIVGTEFGVDVAPAHLAMRGLERYGLGAGGEARLARQLEEHAAGYDYVLIDCPPALGELTAAALTAADDVLAVVQVGSDEIDGLIELGKTVLDIAETLNPGVDIRYLLLTNFDSQPVASRNMRDLLIRDWGDWNTGGAYLGEIPRTIRVVEAKGRQVPIHVHAPTSSAAVAYKDAARRLHERITA</sequence>
<feature type="domain" description="AAA" evidence="1">
    <location>
        <begin position="6"/>
        <end position="182"/>
    </location>
</feature>
<dbReference type="PANTHER" id="PTHR13696:SF99">
    <property type="entry name" value="COBYRINIC ACID AC-DIAMIDE SYNTHASE"/>
    <property type="match status" value="1"/>
</dbReference>
<evidence type="ECO:0000313" key="2">
    <source>
        <dbReference type="EMBL" id="VFA81066.1"/>
    </source>
</evidence>
<reference evidence="2" key="1">
    <citation type="submission" date="2019-02" db="EMBL/GenBank/DDBJ databases">
        <authorList>
            <consortium name="Pathogen Informatics"/>
        </authorList>
    </citation>
    <scope>NUCLEOTIDE SEQUENCE</scope>
    <source>
        <strain evidence="2">3012STDY6733949</strain>
    </source>
</reference>
<dbReference type="CDD" id="cd02042">
    <property type="entry name" value="ParAB_family"/>
    <property type="match status" value="1"/>
</dbReference>
<dbReference type="PANTHER" id="PTHR13696">
    <property type="entry name" value="P-LOOP CONTAINING NUCLEOSIDE TRIPHOSPHATE HYDROLASE"/>
    <property type="match status" value="1"/>
</dbReference>
<name>A0A449G5N7_NOCFR</name>
<dbReference type="InterPro" id="IPR027417">
    <property type="entry name" value="P-loop_NTPase"/>
</dbReference>
<dbReference type="Gene3D" id="3.40.50.300">
    <property type="entry name" value="P-loop containing nucleotide triphosphate hydrolases"/>
    <property type="match status" value="1"/>
</dbReference>
<evidence type="ECO:0000259" key="1">
    <source>
        <dbReference type="Pfam" id="PF13614"/>
    </source>
</evidence>
<dbReference type="AlphaFoldDB" id="A0A449G5N7"/>
<dbReference type="SUPFAM" id="SSF52540">
    <property type="entry name" value="P-loop containing nucleoside triphosphate hydrolases"/>
    <property type="match status" value="1"/>
</dbReference>
<dbReference type="Pfam" id="PF13614">
    <property type="entry name" value="AAA_31"/>
    <property type="match status" value="1"/>
</dbReference>
<dbReference type="EMBL" id="CAACYE010000003">
    <property type="protein sequence ID" value="VFA81066.1"/>
    <property type="molecule type" value="Genomic_DNA"/>
</dbReference>
<protein>
    <submittedName>
        <fullName evidence="2">Sporulation initiation inhibitor protein soj</fullName>
    </submittedName>
</protein>
<gene>
    <name evidence="2" type="primary">soj_2</name>
    <name evidence="2" type="ORF">NCTC1935_00091</name>
</gene>
<dbReference type="InterPro" id="IPR050678">
    <property type="entry name" value="DNA_Partitioning_ATPase"/>
</dbReference>
<accession>A0A449G5N7</accession>
<dbReference type="InterPro" id="IPR025669">
    <property type="entry name" value="AAA_dom"/>
</dbReference>